<protein>
    <submittedName>
        <fullName evidence="1">LamB/YcsF family protein</fullName>
    </submittedName>
</protein>
<reference evidence="1 2" key="1">
    <citation type="submission" date="2019-02" db="EMBL/GenBank/DDBJ databases">
        <title>Deep-cultivation of Planctomycetes and their phenomic and genomic characterization uncovers novel biology.</title>
        <authorList>
            <person name="Wiegand S."/>
            <person name="Jogler M."/>
            <person name="Boedeker C."/>
            <person name="Pinto D."/>
            <person name="Vollmers J."/>
            <person name="Rivas-Marin E."/>
            <person name="Kohn T."/>
            <person name="Peeters S.H."/>
            <person name="Heuer A."/>
            <person name="Rast P."/>
            <person name="Oberbeckmann S."/>
            <person name="Bunk B."/>
            <person name="Jeske O."/>
            <person name="Meyerdierks A."/>
            <person name="Storesund J.E."/>
            <person name="Kallscheuer N."/>
            <person name="Luecker S."/>
            <person name="Lage O.M."/>
            <person name="Pohl T."/>
            <person name="Merkel B.J."/>
            <person name="Hornburger P."/>
            <person name="Mueller R.-W."/>
            <person name="Bruemmer F."/>
            <person name="Labrenz M."/>
            <person name="Spormann A.M."/>
            <person name="Op Den Camp H."/>
            <person name="Overmann J."/>
            <person name="Amann R."/>
            <person name="Jetten M.S.M."/>
            <person name="Mascher T."/>
            <person name="Medema M.H."/>
            <person name="Devos D.P."/>
            <person name="Kaster A.-K."/>
            <person name="Ovreas L."/>
            <person name="Rohde M."/>
            <person name="Galperin M.Y."/>
            <person name="Jogler C."/>
        </authorList>
    </citation>
    <scope>NUCLEOTIDE SEQUENCE [LARGE SCALE GENOMIC DNA]</scope>
    <source>
        <strain evidence="1 2">KOR34</strain>
    </source>
</reference>
<dbReference type="RefSeq" id="WP_197531395.1">
    <property type="nucleotide sequence ID" value="NZ_SIHJ01000001.1"/>
</dbReference>
<keyword evidence="2" id="KW-1185">Reference proteome</keyword>
<dbReference type="Pfam" id="PF03746">
    <property type="entry name" value="LamB_YcsF"/>
    <property type="match status" value="1"/>
</dbReference>
<sequence length="250" mass="26545">MRQVDLNVDVGEGAGNDYELLQYVTSANIACGAHAGGEQTMRVTVARAVELGVAIGAHPGHADREHYGRRELPLTPAQAKSLVAEQLERLMRVVDRRNGRLAYLKPHGALYHQLARCPKLAEAAVRAAVEAGPPLAVLGPAGSCLEAAAREAGTPFFAEAFADRAYLSNGEIAPRSHPGALFEDESEVVRQALSLATRRAVTTADGGCLSVPCDSICLHGDTRWAVEFAAGVRLALARRGVRVESFAGRC</sequence>
<dbReference type="SUPFAM" id="SSF88713">
    <property type="entry name" value="Glycoside hydrolase/deacetylase"/>
    <property type="match status" value="1"/>
</dbReference>
<dbReference type="CDD" id="cd10787">
    <property type="entry name" value="LamB_YcsF_like"/>
    <property type="match status" value="1"/>
</dbReference>
<dbReference type="EMBL" id="SIHJ01000001">
    <property type="protein sequence ID" value="TWT37799.1"/>
    <property type="molecule type" value="Genomic_DNA"/>
</dbReference>
<name>A0A5C5VIT3_9BACT</name>
<evidence type="ECO:0000313" key="2">
    <source>
        <dbReference type="Proteomes" id="UP000316714"/>
    </source>
</evidence>
<accession>A0A5C5VIT3</accession>
<organism evidence="1 2">
    <name type="scientific">Posidoniimonas corsicana</name>
    <dbReference type="NCBI Taxonomy" id="1938618"/>
    <lineage>
        <taxon>Bacteria</taxon>
        <taxon>Pseudomonadati</taxon>
        <taxon>Planctomycetota</taxon>
        <taxon>Planctomycetia</taxon>
        <taxon>Pirellulales</taxon>
        <taxon>Lacipirellulaceae</taxon>
        <taxon>Posidoniimonas</taxon>
    </lineage>
</organism>
<evidence type="ECO:0000313" key="1">
    <source>
        <dbReference type="EMBL" id="TWT37799.1"/>
    </source>
</evidence>
<dbReference type="PANTHER" id="PTHR30292">
    <property type="entry name" value="UNCHARACTERIZED PROTEIN YBGL-RELATED"/>
    <property type="match status" value="1"/>
</dbReference>
<dbReference type="InterPro" id="IPR005501">
    <property type="entry name" value="LamB/YcsF/PxpA-like"/>
</dbReference>
<dbReference type="NCBIfam" id="NF003814">
    <property type="entry name" value="PRK05406.1-3"/>
    <property type="match status" value="1"/>
</dbReference>
<comment type="caution">
    <text evidence="1">The sequence shown here is derived from an EMBL/GenBank/DDBJ whole genome shotgun (WGS) entry which is preliminary data.</text>
</comment>
<dbReference type="GO" id="GO:0005975">
    <property type="term" value="P:carbohydrate metabolic process"/>
    <property type="evidence" value="ECO:0007669"/>
    <property type="project" value="InterPro"/>
</dbReference>
<dbReference type="AlphaFoldDB" id="A0A5C5VIT3"/>
<dbReference type="Proteomes" id="UP000316714">
    <property type="component" value="Unassembled WGS sequence"/>
</dbReference>
<dbReference type="Gene3D" id="3.20.20.370">
    <property type="entry name" value="Glycoside hydrolase/deacetylase"/>
    <property type="match status" value="1"/>
</dbReference>
<dbReference type="PANTHER" id="PTHR30292:SF0">
    <property type="entry name" value="5-OXOPROLINASE SUBUNIT A"/>
    <property type="match status" value="1"/>
</dbReference>
<proteinExistence type="predicted"/>
<gene>
    <name evidence="1" type="ORF">KOR34_27630</name>
</gene>
<dbReference type="InterPro" id="IPR011330">
    <property type="entry name" value="Glyco_hydro/deAcase_b/a-brl"/>
</dbReference>